<sequence>MRYLREALEEGGPYTHPWSFLRNALVETRAITGAQQRGWGRDTPACTTFQHTAGKPAAQLCLLSDIARAADATHTHTHTHTPERLTTFTPHTQTTRFTGPLMIFQTCVQWLHQHRLFSGTFQGGIPSGTHSSTGWICDYQA</sequence>
<protein>
    <submittedName>
        <fullName evidence="1">Uncharacterized protein</fullName>
    </submittedName>
</protein>
<organism evidence="1 2">
    <name type="scientific">Myotis myotis</name>
    <name type="common">Greater mouse-eared bat</name>
    <name type="synonym">Vespertilio myotis</name>
    <dbReference type="NCBI Taxonomy" id="51298"/>
    <lineage>
        <taxon>Eukaryota</taxon>
        <taxon>Metazoa</taxon>
        <taxon>Chordata</taxon>
        <taxon>Craniata</taxon>
        <taxon>Vertebrata</taxon>
        <taxon>Euteleostomi</taxon>
        <taxon>Mammalia</taxon>
        <taxon>Eutheria</taxon>
        <taxon>Laurasiatheria</taxon>
        <taxon>Chiroptera</taxon>
        <taxon>Yangochiroptera</taxon>
        <taxon>Vespertilionidae</taxon>
        <taxon>Myotis</taxon>
    </lineage>
</organism>
<comment type="caution">
    <text evidence="1">The sequence shown here is derived from an EMBL/GenBank/DDBJ whole genome shotgun (WGS) entry which is preliminary data.</text>
</comment>
<proteinExistence type="predicted"/>
<keyword evidence="2" id="KW-1185">Reference proteome</keyword>
<dbReference type="AlphaFoldDB" id="A0A7J7SC42"/>
<dbReference type="EMBL" id="JABWUV010000019">
    <property type="protein sequence ID" value="KAF6285938.1"/>
    <property type="molecule type" value="Genomic_DNA"/>
</dbReference>
<dbReference type="Proteomes" id="UP000527355">
    <property type="component" value="Unassembled WGS sequence"/>
</dbReference>
<evidence type="ECO:0000313" key="2">
    <source>
        <dbReference type="Proteomes" id="UP000527355"/>
    </source>
</evidence>
<gene>
    <name evidence="1" type="ORF">mMyoMyo1_009497</name>
</gene>
<evidence type="ECO:0000313" key="1">
    <source>
        <dbReference type="EMBL" id="KAF6285938.1"/>
    </source>
</evidence>
<accession>A0A7J7SC42</accession>
<reference evidence="1 2" key="1">
    <citation type="journal article" date="2020" name="Nature">
        <title>Six reference-quality genomes reveal evolution of bat adaptations.</title>
        <authorList>
            <person name="Jebb D."/>
            <person name="Huang Z."/>
            <person name="Pippel M."/>
            <person name="Hughes G.M."/>
            <person name="Lavrichenko K."/>
            <person name="Devanna P."/>
            <person name="Winkler S."/>
            <person name="Jermiin L.S."/>
            <person name="Skirmuntt E.C."/>
            <person name="Katzourakis A."/>
            <person name="Burkitt-Gray L."/>
            <person name="Ray D.A."/>
            <person name="Sullivan K.A.M."/>
            <person name="Roscito J.G."/>
            <person name="Kirilenko B.M."/>
            <person name="Davalos L.M."/>
            <person name="Corthals A.P."/>
            <person name="Power M.L."/>
            <person name="Jones G."/>
            <person name="Ransome R.D."/>
            <person name="Dechmann D.K.N."/>
            <person name="Locatelli A.G."/>
            <person name="Puechmaille S.J."/>
            <person name="Fedrigo O."/>
            <person name="Jarvis E.D."/>
            <person name="Hiller M."/>
            <person name="Vernes S.C."/>
            <person name="Myers E.W."/>
            <person name="Teeling E.C."/>
        </authorList>
    </citation>
    <scope>NUCLEOTIDE SEQUENCE [LARGE SCALE GENOMIC DNA]</scope>
    <source>
        <strain evidence="1">MMyoMyo1</strain>
        <tissue evidence="1">Flight muscle</tissue>
    </source>
</reference>
<name>A0A7J7SC42_MYOMY</name>